<reference evidence="1 2" key="1">
    <citation type="submission" date="2018-12" db="EMBL/GenBank/DDBJ databases">
        <title>Sphingomonas sp. HMF7854 Genome sequencing and assembly.</title>
        <authorList>
            <person name="Cha I."/>
            <person name="Kang H."/>
            <person name="Kim H."/>
            <person name="Kang J."/>
            <person name="Joh K."/>
        </authorList>
    </citation>
    <scope>NUCLEOTIDE SEQUENCE [LARGE SCALE GENOMIC DNA]</scope>
    <source>
        <strain evidence="1 2">HMF7854</strain>
    </source>
</reference>
<proteinExistence type="predicted"/>
<dbReference type="EMBL" id="RWJF01000001">
    <property type="protein sequence ID" value="RST30154.1"/>
    <property type="molecule type" value="Genomic_DNA"/>
</dbReference>
<dbReference type="AlphaFoldDB" id="A0A429V8A6"/>
<comment type="caution">
    <text evidence="1">The sequence shown here is derived from an EMBL/GenBank/DDBJ whole genome shotgun (WGS) entry which is preliminary data.</text>
</comment>
<sequence length="206" mass="21085">MADNTTLNSGAGGDVIATDDIGGIKHQRVKVEFGVDGQASDVANSNPLPTFDRHDGRTLVQFYATGVAAGATGAETAVPLTKAGTLGAAPPAAAASLVPPSGKRFRITSLTFATRGNATATAQVTTFNIRVNAGGVVATTSPGILLQVRLATPATALAWDRLTISFEDDGPELVGDAALQWGITANAVFVTNAPTWDVLITGYEFT</sequence>
<keyword evidence="2" id="KW-1185">Reference proteome</keyword>
<protein>
    <submittedName>
        <fullName evidence="1">Uncharacterized protein</fullName>
    </submittedName>
</protein>
<dbReference type="RefSeq" id="WP_126717989.1">
    <property type="nucleotide sequence ID" value="NZ_RWJF01000001.1"/>
</dbReference>
<evidence type="ECO:0000313" key="1">
    <source>
        <dbReference type="EMBL" id="RST30154.1"/>
    </source>
</evidence>
<evidence type="ECO:0000313" key="2">
    <source>
        <dbReference type="Proteomes" id="UP000274661"/>
    </source>
</evidence>
<accession>A0A429V8A6</accession>
<name>A0A429V8A6_9SPHN</name>
<dbReference type="Proteomes" id="UP000274661">
    <property type="component" value="Unassembled WGS sequence"/>
</dbReference>
<organism evidence="1 2">
    <name type="scientific">Sphingomonas ginkgonis</name>
    <dbReference type="NCBI Taxonomy" id="2315330"/>
    <lineage>
        <taxon>Bacteria</taxon>
        <taxon>Pseudomonadati</taxon>
        <taxon>Pseudomonadota</taxon>
        <taxon>Alphaproteobacteria</taxon>
        <taxon>Sphingomonadales</taxon>
        <taxon>Sphingomonadaceae</taxon>
        <taxon>Sphingomonas</taxon>
    </lineage>
</organism>
<gene>
    <name evidence="1" type="ORF">HMF7854_04425</name>
</gene>